<proteinExistence type="predicted"/>
<gene>
    <name evidence="1" type="ORF">NP233_g11935</name>
</gene>
<name>A0AAD5YNH6_9AGAR</name>
<keyword evidence="2" id="KW-1185">Reference proteome</keyword>
<protein>
    <submittedName>
        <fullName evidence="1">Uncharacterized protein</fullName>
    </submittedName>
</protein>
<dbReference type="AlphaFoldDB" id="A0AAD5YNH6"/>
<comment type="caution">
    <text evidence="1">The sequence shown here is derived from an EMBL/GenBank/DDBJ whole genome shotgun (WGS) entry which is preliminary data.</text>
</comment>
<reference evidence="1" key="1">
    <citation type="submission" date="2022-07" db="EMBL/GenBank/DDBJ databases">
        <title>Genome Sequence of Leucocoprinus birnbaumii.</title>
        <authorList>
            <person name="Buettner E."/>
        </authorList>
    </citation>
    <scope>NUCLEOTIDE SEQUENCE</scope>
    <source>
        <strain evidence="1">VT141</strain>
    </source>
</reference>
<dbReference type="EMBL" id="JANIEX010001559">
    <property type="protein sequence ID" value="KAJ3556631.1"/>
    <property type="molecule type" value="Genomic_DNA"/>
</dbReference>
<evidence type="ECO:0000313" key="1">
    <source>
        <dbReference type="EMBL" id="KAJ3556631.1"/>
    </source>
</evidence>
<accession>A0AAD5YNH6</accession>
<dbReference type="Gene3D" id="2.80.10.50">
    <property type="match status" value="1"/>
</dbReference>
<evidence type="ECO:0000313" key="2">
    <source>
        <dbReference type="Proteomes" id="UP001213000"/>
    </source>
</evidence>
<dbReference type="Proteomes" id="UP001213000">
    <property type="component" value="Unassembled WGS sequence"/>
</dbReference>
<organism evidence="1 2">
    <name type="scientific">Leucocoprinus birnbaumii</name>
    <dbReference type="NCBI Taxonomy" id="56174"/>
    <lineage>
        <taxon>Eukaryota</taxon>
        <taxon>Fungi</taxon>
        <taxon>Dikarya</taxon>
        <taxon>Basidiomycota</taxon>
        <taxon>Agaricomycotina</taxon>
        <taxon>Agaricomycetes</taxon>
        <taxon>Agaricomycetidae</taxon>
        <taxon>Agaricales</taxon>
        <taxon>Agaricineae</taxon>
        <taxon>Agaricaceae</taxon>
        <taxon>Leucocoprinus</taxon>
    </lineage>
</organism>
<sequence length="147" mass="16007">MSLEDGRYAIITASPGVAPPPSPIGADVGSHEETPVVVNGTSQHWQFKKTENGNYTITIEAPNGAHLRSVALGNDVFVDVKKEPHEWKVSAVKYPWKGYVIQLPEGGEHAVAWTIFSNGHGSPISLRPVELMPTASQVWRINKIADE</sequence>